<dbReference type="AlphaFoldDB" id="A0ABD3RMV6"/>
<name>A0ABD3RMV6_9LAMI</name>
<dbReference type="Proteomes" id="UP001634393">
    <property type="component" value="Unassembled WGS sequence"/>
</dbReference>
<evidence type="ECO:0000313" key="2">
    <source>
        <dbReference type="Proteomes" id="UP001634393"/>
    </source>
</evidence>
<evidence type="ECO:0000313" key="1">
    <source>
        <dbReference type="EMBL" id="KAL3813186.1"/>
    </source>
</evidence>
<organism evidence="1 2">
    <name type="scientific">Penstemon smallii</name>
    <dbReference type="NCBI Taxonomy" id="265156"/>
    <lineage>
        <taxon>Eukaryota</taxon>
        <taxon>Viridiplantae</taxon>
        <taxon>Streptophyta</taxon>
        <taxon>Embryophyta</taxon>
        <taxon>Tracheophyta</taxon>
        <taxon>Spermatophyta</taxon>
        <taxon>Magnoliopsida</taxon>
        <taxon>eudicotyledons</taxon>
        <taxon>Gunneridae</taxon>
        <taxon>Pentapetalae</taxon>
        <taxon>asterids</taxon>
        <taxon>lamiids</taxon>
        <taxon>Lamiales</taxon>
        <taxon>Plantaginaceae</taxon>
        <taxon>Cheloneae</taxon>
        <taxon>Penstemon</taxon>
    </lineage>
</organism>
<dbReference type="EMBL" id="JBJXBP010000008">
    <property type="protein sequence ID" value="KAL3813186.1"/>
    <property type="molecule type" value="Genomic_DNA"/>
</dbReference>
<proteinExistence type="predicted"/>
<protein>
    <submittedName>
        <fullName evidence="1">Uncharacterized protein</fullName>
    </submittedName>
</protein>
<comment type="caution">
    <text evidence="1">The sequence shown here is derived from an EMBL/GenBank/DDBJ whole genome shotgun (WGS) entry which is preliminary data.</text>
</comment>
<gene>
    <name evidence="1" type="ORF">ACJIZ3_014454</name>
</gene>
<accession>A0ABD3RMV6</accession>
<sequence length="34" mass="4141">MKNGGKLYPPEVLDDCELWNYIQYIQITRSQNFY</sequence>
<keyword evidence="2" id="KW-1185">Reference proteome</keyword>
<reference evidence="1 2" key="1">
    <citation type="submission" date="2024-12" db="EMBL/GenBank/DDBJ databases">
        <title>The unique morphological basis and parallel evolutionary history of personate flowers in Penstemon.</title>
        <authorList>
            <person name="Depatie T.H."/>
            <person name="Wessinger C.A."/>
        </authorList>
    </citation>
    <scope>NUCLEOTIDE SEQUENCE [LARGE SCALE GENOMIC DNA]</scope>
    <source>
        <strain evidence="1">WTNN_2</strain>
        <tissue evidence="1">Leaf</tissue>
    </source>
</reference>